<proteinExistence type="predicted"/>
<reference evidence="3" key="3">
    <citation type="journal article" date="2010" name="Genome Res.">
        <title>Population genomic sequencing of Coccidioides fungi reveals recent hybridization and transposon control.</title>
        <authorList>
            <person name="Neafsey D.E."/>
            <person name="Barker B.M."/>
            <person name="Sharpton T.J."/>
            <person name="Stajich J.E."/>
            <person name="Park D.J."/>
            <person name="Whiston E."/>
            <person name="Hung C.-Y."/>
            <person name="McMahan C."/>
            <person name="White J."/>
            <person name="Sykes S."/>
            <person name="Heiman D."/>
            <person name="Young S."/>
            <person name="Zeng Q."/>
            <person name="Abouelleil A."/>
            <person name="Aftuck L."/>
            <person name="Bessette D."/>
            <person name="Brown A."/>
            <person name="FitzGerald M."/>
            <person name="Lui A."/>
            <person name="Macdonald J.P."/>
            <person name="Priest M."/>
            <person name="Orbach M.J."/>
            <person name="Galgiani J.N."/>
            <person name="Kirkland T.N."/>
            <person name="Cole G.T."/>
            <person name="Birren B.W."/>
            <person name="Henn M.R."/>
            <person name="Taylor J.W."/>
            <person name="Rounsley S.D."/>
        </authorList>
    </citation>
    <scope>NUCLEOTIDE SEQUENCE [LARGE SCALE GENOMIC DNA]</scope>
    <source>
        <strain evidence="3">RMSCC 3488</strain>
    </source>
</reference>
<feature type="region of interest" description="Disordered" evidence="1">
    <location>
        <begin position="66"/>
        <end position="94"/>
    </location>
</feature>
<dbReference type="EMBL" id="DS268111">
    <property type="protein sequence ID" value="KMM69113.1"/>
    <property type="molecule type" value="Genomic_DNA"/>
</dbReference>
<gene>
    <name evidence="2" type="ORF">CPAG_05435</name>
</gene>
<reference evidence="3" key="2">
    <citation type="journal article" date="2009" name="Genome Res.">
        <title>Comparative genomic analyses of the human fungal pathogens Coccidioides and their relatives.</title>
        <authorList>
            <person name="Sharpton T.J."/>
            <person name="Stajich J.E."/>
            <person name="Rounsley S.D."/>
            <person name="Gardner M.J."/>
            <person name="Wortman J.R."/>
            <person name="Jordar V.S."/>
            <person name="Maiti R."/>
            <person name="Kodira C.D."/>
            <person name="Neafsey D.E."/>
            <person name="Zeng Q."/>
            <person name="Hung C.-Y."/>
            <person name="McMahan C."/>
            <person name="Muszewska A."/>
            <person name="Grynberg M."/>
            <person name="Mandel M.A."/>
            <person name="Kellner E.M."/>
            <person name="Barker B.M."/>
            <person name="Galgiani J.N."/>
            <person name="Orbach M.J."/>
            <person name="Kirkland T.N."/>
            <person name="Cole G.T."/>
            <person name="Henn M.R."/>
            <person name="Birren B.W."/>
            <person name="Taylor J.W."/>
        </authorList>
    </citation>
    <scope>NUCLEOTIDE SEQUENCE [LARGE SCALE GENOMIC DNA]</scope>
    <source>
        <strain evidence="3">RMSCC 3488</strain>
    </source>
</reference>
<evidence type="ECO:0000256" key="1">
    <source>
        <dbReference type="SAM" id="MobiDB-lite"/>
    </source>
</evidence>
<sequence>MDRINLRKESSNRVSNVAPKYDTEPASFRVLRRETVFRASEVVYANERGVALPFLQNRLALTDTPRYGGTVQSDPLCEITPPSRSRATRGSAESTSRLLSLRFGGMDRSLMHAADSVATRTLSA</sequence>
<evidence type="ECO:0000313" key="2">
    <source>
        <dbReference type="EMBL" id="KMM69113.1"/>
    </source>
</evidence>
<protein>
    <submittedName>
        <fullName evidence="2">Uncharacterized protein</fullName>
    </submittedName>
</protein>
<organism evidence="2 3">
    <name type="scientific">Coccidioides posadasii RMSCC 3488</name>
    <dbReference type="NCBI Taxonomy" id="454284"/>
    <lineage>
        <taxon>Eukaryota</taxon>
        <taxon>Fungi</taxon>
        <taxon>Dikarya</taxon>
        <taxon>Ascomycota</taxon>
        <taxon>Pezizomycotina</taxon>
        <taxon>Eurotiomycetes</taxon>
        <taxon>Eurotiomycetidae</taxon>
        <taxon>Onygenales</taxon>
        <taxon>Onygenaceae</taxon>
        <taxon>Coccidioides</taxon>
    </lineage>
</organism>
<accession>A0A0J6FFR9</accession>
<dbReference type="AlphaFoldDB" id="A0A0J6FFR9"/>
<dbReference type="VEuPathDB" id="FungiDB:CPAG_05435"/>
<dbReference type="Proteomes" id="UP000054567">
    <property type="component" value="Unassembled WGS sequence"/>
</dbReference>
<name>A0A0J6FFR9_COCPO</name>
<evidence type="ECO:0000313" key="3">
    <source>
        <dbReference type="Proteomes" id="UP000054567"/>
    </source>
</evidence>
<reference evidence="2 3" key="1">
    <citation type="submission" date="2007-06" db="EMBL/GenBank/DDBJ databases">
        <title>The Genome Sequence of Coccidioides posadasii RMSCC_3488.</title>
        <authorList>
            <consortium name="Coccidioides Genome Resources Consortium"/>
            <consortium name="The Broad Institute Genome Sequencing Platform"/>
            <person name="Henn M.R."/>
            <person name="Sykes S."/>
            <person name="Young S."/>
            <person name="Jaffe D."/>
            <person name="Berlin A."/>
            <person name="Alvarez P."/>
            <person name="Butler J."/>
            <person name="Gnerre S."/>
            <person name="Grabherr M."/>
            <person name="Mauceli E."/>
            <person name="Brockman W."/>
            <person name="Kodira C."/>
            <person name="Alvarado L."/>
            <person name="Zeng Q."/>
            <person name="Crawford M."/>
            <person name="Antoine C."/>
            <person name="Devon K."/>
            <person name="Galgiani J."/>
            <person name="Orsborn K."/>
            <person name="Lewis M.L."/>
            <person name="Nusbaum C."/>
            <person name="Galagan J."/>
            <person name="Birren B."/>
        </authorList>
    </citation>
    <scope>NUCLEOTIDE SEQUENCE [LARGE SCALE GENOMIC DNA]</scope>
    <source>
        <strain evidence="2 3">RMSCC 3488</strain>
    </source>
</reference>